<dbReference type="Pfam" id="PF18765">
    <property type="entry name" value="Polbeta"/>
    <property type="match status" value="1"/>
</dbReference>
<dbReference type="InterPro" id="IPR041633">
    <property type="entry name" value="Polbeta"/>
</dbReference>
<dbReference type="InterPro" id="IPR052930">
    <property type="entry name" value="TA_antitoxin_MntA"/>
</dbReference>
<dbReference type="CDD" id="cd05403">
    <property type="entry name" value="NT_KNTase_like"/>
    <property type="match status" value="1"/>
</dbReference>
<proteinExistence type="predicted"/>
<dbReference type="SUPFAM" id="SSF81301">
    <property type="entry name" value="Nucleotidyltransferase"/>
    <property type="match status" value="1"/>
</dbReference>
<dbReference type="STRING" id="758820.SAMN00777080_0451"/>
<dbReference type="GO" id="GO:0016740">
    <property type="term" value="F:transferase activity"/>
    <property type="evidence" value="ECO:0007669"/>
    <property type="project" value="UniProtKB-KW"/>
</dbReference>
<feature type="domain" description="Polymerase beta nucleotidyltransferase" evidence="1">
    <location>
        <begin position="11"/>
        <end position="101"/>
    </location>
</feature>
<keyword evidence="3" id="KW-1185">Reference proteome</keyword>
<evidence type="ECO:0000313" key="3">
    <source>
        <dbReference type="Proteomes" id="UP000192333"/>
    </source>
</evidence>
<dbReference type="Proteomes" id="UP000192333">
    <property type="component" value="Chromosome I"/>
</dbReference>
<evidence type="ECO:0000313" key="2">
    <source>
        <dbReference type="EMBL" id="SMD41917.1"/>
    </source>
</evidence>
<protein>
    <submittedName>
        <fullName evidence="2">Predicted nucleotidyltransferase</fullName>
    </submittedName>
</protein>
<dbReference type="OrthoDB" id="9803106at2"/>
<gene>
    <name evidence="2" type="ORF">SAMN00777080_0451</name>
</gene>
<dbReference type="AlphaFoldDB" id="A0A1W2GYZ4"/>
<organism evidence="2 3">
    <name type="scientific">Aquiflexum balticum DSM 16537</name>
    <dbReference type="NCBI Taxonomy" id="758820"/>
    <lineage>
        <taxon>Bacteria</taxon>
        <taxon>Pseudomonadati</taxon>
        <taxon>Bacteroidota</taxon>
        <taxon>Cytophagia</taxon>
        <taxon>Cytophagales</taxon>
        <taxon>Cyclobacteriaceae</taxon>
        <taxon>Aquiflexum</taxon>
    </lineage>
</organism>
<dbReference type="RefSeq" id="WP_084118777.1">
    <property type="nucleotide sequence ID" value="NZ_LT838813.1"/>
</dbReference>
<dbReference type="EMBL" id="LT838813">
    <property type="protein sequence ID" value="SMD41917.1"/>
    <property type="molecule type" value="Genomic_DNA"/>
</dbReference>
<dbReference type="InterPro" id="IPR043519">
    <property type="entry name" value="NT_sf"/>
</dbReference>
<sequence length="113" mass="12887">MKTGLSKEVWNEITEVFEKFTKINQVILFGSRAMGNFREGSDIDLAVKGDHIVLKDLLDIEVALEDLELIYKIDLVDFNKINNPELQAHIDRVGMVVYSKKMNKIDTTSLKTS</sequence>
<dbReference type="PANTHER" id="PTHR43852">
    <property type="entry name" value="NUCLEOTIDYLTRANSFERASE"/>
    <property type="match status" value="1"/>
</dbReference>
<name>A0A1W2GYZ4_9BACT</name>
<reference evidence="3" key="1">
    <citation type="submission" date="2017-04" db="EMBL/GenBank/DDBJ databases">
        <authorList>
            <person name="Varghese N."/>
            <person name="Submissions S."/>
        </authorList>
    </citation>
    <scope>NUCLEOTIDE SEQUENCE [LARGE SCALE GENOMIC DNA]</scope>
    <source>
        <strain evidence="3">DSM 16537</strain>
    </source>
</reference>
<evidence type="ECO:0000259" key="1">
    <source>
        <dbReference type="Pfam" id="PF18765"/>
    </source>
</evidence>
<dbReference type="PANTHER" id="PTHR43852:SF3">
    <property type="entry name" value="NUCLEOTIDYLTRANSFERASE"/>
    <property type="match status" value="1"/>
</dbReference>
<keyword evidence="2" id="KW-0808">Transferase</keyword>
<dbReference type="Gene3D" id="3.30.460.10">
    <property type="entry name" value="Beta Polymerase, domain 2"/>
    <property type="match status" value="1"/>
</dbReference>
<accession>A0A1W2GYZ4</accession>